<name>A0A0G4PE08_PENC3</name>
<protein>
    <submittedName>
        <fullName evidence="1">Str. FM013</fullName>
    </submittedName>
</protein>
<dbReference type="AlphaFoldDB" id="A0A0G4PE08"/>
<sequence>MEAGVRKWDASGDRGTPMRELREERRLKICRRGVSAELSVAELLVIVWEWFADVRGAWILQRLELATEGNQPQCLFSRGTKQNKMRLWSRVNNDAEKPLWSGGWC</sequence>
<proteinExistence type="predicted"/>
<keyword evidence="2" id="KW-1185">Reference proteome</keyword>
<gene>
    <name evidence="1" type="ORF">PCAMFM013_S012g000185</name>
</gene>
<evidence type="ECO:0000313" key="2">
    <source>
        <dbReference type="Proteomes" id="UP000053732"/>
    </source>
</evidence>
<evidence type="ECO:0000313" key="1">
    <source>
        <dbReference type="EMBL" id="CRL24575.1"/>
    </source>
</evidence>
<accession>A0A0G4PE08</accession>
<organism evidence="1 2">
    <name type="scientific">Penicillium camemberti (strain FM 013)</name>
    <dbReference type="NCBI Taxonomy" id="1429867"/>
    <lineage>
        <taxon>Eukaryota</taxon>
        <taxon>Fungi</taxon>
        <taxon>Dikarya</taxon>
        <taxon>Ascomycota</taxon>
        <taxon>Pezizomycotina</taxon>
        <taxon>Eurotiomycetes</taxon>
        <taxon>Eurotiomycetidae</taxon>
        <taxon>Eurotiales</taxon>
        <taxon>Aspergillaceae</taxon>
        <taxon>Penicillium</taxon>
    </lineage>
</organism>
<dbReference type="Proteomes" id="UP000053732">
    <property type="component" value="Unassembled WGS sequence"/>
</dbReference>
<reference evidence="1 2" key="1">
    <citation type="journal article" date="2014" name="Nat. Commun.">
        <title>Multiple recent horizontal transfers of a large genomic region in cheese making fungi.</title>
        <authorList>
            <person name="Cheeseman K."/>
            <person name="Ropars J."/>
            <person name="Renault P."/>
            <person name="Dupont J."/>
            <person name="Gouzy J."/>
            <person name="Branca A."/>
            <person name="Abraham A.L."/>
            <person name="Ceppi M."/>
            <person name="Conseiller E."/>
            <person name="Debuchy R."/>
            <person name="Malagnac F."/>
            <person name="Goarin A."/>
            <person name="Silar P."/>
            <person name="Lacoste S."/>
            <person name="Sallet E."/>
            <person name="Bensimon A."/>
            <person name="Giraud T."/>
            <person name="Brygoo Y."/>
        </authorList>
    </citation>
    <scope>NUCLEOTIDE SEQUENCE [LARGE SCALE GENOMIC DNA]</scope>
    <source>
        <strain evidence="2">FM 013</strain>
    </source>
</reference>
<dbReference type="EMBL" id="HG793145">
    <property type="protein sequence ID" value="CRL24575.1"/>
    <property type="molecule type" value="Genomic_DNA"/>
</dbReference>